<dbReference type="PANTHER" id="PTHR24058">
    <property type="entry name" value="DUAL SPECIFICITY PROTEIN KINASE"/>
    <property type="match status" value="1"/>
</dbReference>
<keyword evidence="6" id="KW-0067">ATP-binding</keyword>
<dbReference type="GO" id="GO:0004674">
    <property type="term" value="F:protein serine/threonine kinase activity"/>
    <property type="evidence" value="ECO:0007669"/>
    <property type="project" value="UniProtKB-KW"/>
</dbReference>
<dbReference type="InterPro" id="IPR050494">
    <property type="entry name" value="Ser_Thr_dual-spec_kinase"/>
</dbReference>
<evidence type="ECO:0000256" key="2">
    <source>
        <dbReference type="ARBA" id="ARBA00022527"/>
    </source>
</evidence>
<dbReference type="Pfam" id="PF00069">
    <property type="entry name" value="Pkinase"/>
    <property type="match status" value="1"/>
</dbReference>
<dbReference type="SUPFAM" id="SSF56112">
    <property type="entry name" value="Protein kinase-like (PK-like)"/>
    <property type="match status" value="1"/>
</dbReference>
<dbReference type="Gene3D" id="3.30.200.20">
    <property type="entry name" value="Phosphorylase Kinase, domain 1"/>
    <property type="match status" value="1"/>
</dbReference>
<protein>
    <recommendedName>
        <fullName evidence="1">non-specific serine/threonine protein kinase</fullName>
        <ecNumber evidence="1">2.7.11.1</ecNumber>
    </recommendedName>
</protein>
<gene>
    <name evidence="10" type="ORF">U9M48_006019</name>
</gene>
<evidence type="ECO:0000259" key="9">
    <source>
        <dbReference type="PROSITE" id="PS50011"/>
    </source>
</evidence>
<reference evidence="10 11" key="1">
    <citation type="submission" date="2024-02" db="EMBL/GenBank/DDBJ databases">
        <title>High-quality chromosome-scale genome assembly of Pensacola bahiagrass (Paspalum notatum Flugge var. saurae).</title>
        <authorList>
            <person name="Vega J.M."/>
            <person name="Podio M."/>
            <person name="Orjuela J."/>
            <person name="Siena L.A."/>
            <person name="Pessino S.C."/>
            <person name="Combes M.C."/>
            <person name="Mariac C."/>
            <person name="Albertini E."/>
            <person name="Pupilli F."/>
            <person name="Ortiz J.P.A."/>
            <person name="Leblanc O."/>
        </authorList>
    </citation>
    <scope>NUCLEOTIDE SEQUENCE [LARGE SCALE GENOMIC DNA]</scope>
    <source>
        <strain evidence="10">R1</strain>
        <tissue evidence="10">Leaf</tissue>
    </source>
</reference>
<feature type="region of interest" description="Disordered" evidence="8">
    <location>
        <begin position="15"/>
        <end position="54"/>
    </location>
</feature>
<evidence type="ECO:0000256" key="5">
    <source>
        <dbReference type="ARBA" id="ARBA00022777"/>
    </source>
</evidence>
<evidence type="ECO:0000256" key="3">
    <source>
        <dbReference type="ARBA" id="ARBA00022679"/>
    </source>
</evidence>
<evidence type="ECO:0000256" key="7">
    <source>
        <dbReference type="ARBA" id="ARBA00023596"/>
    </source>
</evidence>
<dbReference type="Gene3D" id="1.10.510.10">
    <property type="entry name" value="Transferase(Phosphotransferase) domain 1"/>
    <property type="match status" value="1"/>
</dbReference>
<feature type="domain" description="Protein kinase" evidence="9">
    <location>
        <begin position="76"/>
        <end position="342"/>
    </location>
</feature>
<dbReference type="PROSITE" id="PS50011">
    <property type="entry name" value="PROTEIN_KINASE_DOM"/>
    <property type="match status" value="1"/>
</dbReference>
<sequence>MSCVALRPSIAVAMSPSANPAKRCRSPDHARPDASPKRRKVLSDAGDRKPDVHPDSWDDAEGYYAFRLGELLGGRYEVTAAHGKGVFSRVVRAKDRAAGGEEVAIKIIRSNDTMYRAGKQEASILEKLTGADREGRRHCVRFISSFRYRNHLCLVLEPLHMNLREVVRKYGPSIGLKLSAVRIYSKQLLVALAHLKELGVLHCDIKPDNVMVNEAKNVLKLCDFGSAMLAGDNEVTPYLVSRFYRAPEVILGLPYDHAVDMWSAGCCLYELCTGVVLFKGKSNNEMLRLHMEMKGPFTKRMLRRGAFTAQHFNQDLNFQVVYEDPVTKKQDQTMKTSSSLKK</sequence>
<dbReference type="PANTHER" id="PTHR24058:SF103">
    <property type="entry name" value="SERINE_THREONINE-PROTEIN KINASE PRP4 HOMOLOG"/>
    <property type="match status" value="1"/>
</dbReference>
<keyword evidence="2" id="KW-0723">Serine/threonine-protein kinase</keyword>
<dbReference type="Proteomes" id="UP001341281">
    <property type="component" value="Chromosome 02"/>
</dbReference>
<evidence type="ECO:0000313" key="10">
    <source>
        <dbReference type="EMBL" id="WVZ55347.1"/>
    </source>
</evidence>
<dbReference type="InterPro" id="IPR000719">
    <property type="entry name" value="Prot_kinase_dom"/>
</dbReference>
<proteinExistence type="inferred from homology"/>
<comment type="similarity">
    <text evidence="7">Belongs to the protein kinase superfamily. CMGC Ser/Thr protein kinase family.</text>
</comment>
<dbReference type="GO" id="GO:0005524">
    <property type="term" value="F:ATP binding"/>
    <property type="evidence" value="ECO:0007669"/>
    <property type="project" value="UniProtKB-KW"/>
</dbReference>
<organism evidence="10 11">
    <name type="scientific">Paspalum notatum var. saurae</name>
    <dbReference type="NCBI Taxonomy" id="547442"/>
    <lineage>
        <taxon>Eukaryota</taxon>
        <taxon>Viridiplantae</taxon>
        <taxon>Streptophyta</taxon>
        <taxon>Embryophyta</taxon>
        <taxon>Tracheophyta</taxon>
        <taxon>Spermatophyta</taxon>
        <taxon>Magnoliopsida</taxon>
        <taxon>Liliopsida</taxon>
        <taxon>Poales</taxon>
        <taxon>Poaceae</taxon>
        <taxon>PACMAD clade</taxon>
        <taxon>Panicoideae</taxon>
        <taxon>Andropogonodae</taxon>
        <taxon>Paspaleae</taxon>
        <taxon>Paspalinae</taxon>
        <taxon>Paspalum</taxon>
    </lineage>
</organism>
<dbReference type="AlphaFoldDB" id="A0AAQ3PNL4"/>
<dbReference type="PROSITE" id="PS00108">
    <property type="entry name" value="PROTEIN_KINASE_ST"/>
    <property type="match status" value="1"/>
</dbReference>
<dbReference type="InterPro" id="IPR008271">
    <property type="entry name" value="Ser/Thr_kinase_AS"/>
</dbReference>
<keyword evidence="3" id="KW-0808">Transferase</keyword>
<evidence type="ECO:0000256" key="1">
    <source>
        <dbReference type="ARBA" id="ARBA00012513"/>
    </source>
</evidence>
<keyword evidence="5" id="KW-0418">Kinase</keyword>
<evidence type="ECO:0000313" key="11">
    <source>
        <dbReference type="Proteomes" id="UP001341281"/>
    </source>
</evidence>
<evidence type="ECO:0000256" key="4">
    <source>
        <dbReference type="ARBA" id="ARBA00022741"/>
    </source>
</evidence>
<dbReference type="InterPro" id="IPR011009">
    <property type="entry name" value="Kinase-like_dom_sf"/>
</dbReference>
<dbReference type="SMART" id="SM00220">
    <property type="entry name" value="S_TKc"/>
    <property type="match status" value="1"/>
</dbReference>
<evidence type="ECO:0000256" key="8">
    <source>
        <dbReference type="SAM" id="MobiDB-lite"/>
    </source>
</evidence>
<name>A0AAQ3PNL4_PASNO</name>
<dbReference type="FunFam" id="1.10.510.10:FF:000078">
    <property type="entry name" value="Serine/threonine-protein kinase PRP4 homolog"/>
    <property type="match status" value="1"/>
</dbReference>
<evidence type="ECO:0000256" key="6">
    <source>
        <dbReference type="ARBA" id="ARBA00022840"/>
    </source>
</evidence>
<feature type="compositionally biased region" description="Basic and acidic residues" evidence="8">
    <location>
        <begin position="25"/>
        <end position="54"/>
    </location>
</feature>
<accession>A0AAQ3PNL4</accession>
<keyword evidence="11" id="KW-1185">Reference proteome</keyword>
<keyword evidence="4" id="KW-0547">Nucleotide-binding</keyword>
<dbReference type="EMBL" id="CP144746">
    <property type="protein sequence ID" value="WVZ55347.1"/>
    <property type="molecule type" value="Genomic_DNA"/>
</dbReference>
<dbReference type="EC" id="2.7.11.1" evidence="1"/>